<dbReference type="RefSeq" id="XP_024322247.1">
    <property type="nucleotide sequence ID" value="XM_024470484.1"/>
</dbReference>
<organism evidence="2">
    <name type="scientific">Pseudogymnoascus destructans</name>
    <dbReference type="NCBI Taxonomy" id="655981"/>
    <lineage>
        <taxon>Eukaryota</taxon>
        <taxon>Fungi</taxon>
        <taxon>Dikarya</taxon>
        <taxon>Ascomycota</taxon>
        <taxon>Pezizomycotina</taxon>
        <taxon>Leotiomycetes</taxon>
        <taxon>Thelebolales</taxon>
        <taxon>Thelebolaceae</taxon>
        <taxon>Pseudogymnoascus</taxon>
    </lineage>
</organism>
<evidence type="ECO:0000256" key="1">
    <source>
        <dbReference type="SAM" id="MobiDB-lite"/>
    </source>
</evidence>
<dbReference type="GeneID" id="36289951"/>
<feature type="region of interest" description="Disordered" evidence="1">
    <location>
        <begin position="143"/>
        <end position="164"/>
    </location>
</feature>
<dbReference type="EMBL" id="KV441402">
    <property type="protein sequence ID" value="OAF56956.1"/>
    <property type="molecule type" value="Genomic_DNA"/>
</dbReference>
<protein>
    <submittedName>
        <fullName evidence="2">Uncharacterized protein</fullName>
    </submittedName>
</protein>
<name>A0A177A448_9PEZI</name>
<dbReference type="Proteomes" id="UP000077154">
    <property type="component" value="Unassembled WGS sequence"/>
</dbReference>
<dbReference type="AlphaFoldDB" id="A0A177A448"/>
<gene>
    <name evidence="2" type="ORF">VC83_06900</name>
</gene>
<reference evidence="2" key="1">
    <citation type="submission" date="2016-03" db="EMBL/GenBank/DDBJ databases">
        <title>Updated assembly of Pseudogymnoascus destructans, the fungus causing white-nose syndrome of bats.</title>
        <authorList>
            <person name="Palmer J.M."/>
            <person name="Drees K.P."/>
            <person name="Foster J.T."/>
            <person name="Lindner D.L."/>
        </authorList>
    </citation>
    <scope>NUCLEOTIDE SEQUENCE [LARGE SCALE GENOMIC DNA]</scope>
    <source>
        <strain evidence="2">20631-21</strain>
    </source>
</reference>
<accession>A0A177A448</accession>
<dbReference type="VEuPathDB" id="FungiDB:GMDG_08764"/>
<evidence type="ECO:0000313" key="2">
    <source>
        <dbReference type="EMBL" id="OAF56956.1"/>
    </source>
</evidence>
<sequence length="164" mass="17580">MKTPRAPSVAGSSRFETPVRHNFLRVGTPTQQARATSVVPVIAAPVHSPFRRHAKASLPMCLHCSKRVYTSRLGLNCTRPNVMTRCSYCSEGHAHCLSVPKFAIRRLNRLLEAHAKFTAAHDLVDEEGQCNMKLVDAGSVVEEEAEVESGGDGDDGAGEGGAAA</sequence>
<proteinExistence type="predicted"/>
<feature type="compositionally biased region" description="Acidic residues" evidence="1">
    <location>
        <begin position="143"/>
        <end position="157"/>
    </location>
</feature>